<dbReference type="Proteomes" id="UP000182476">
    <property type="component" value="Chromosome I"/>
</dbReference>
<dbReference type="GeneID" id="46433558"/>
<evidence type="ECO:0008006" key="3">
    <source>
        <dbReference type="Google" id="ProtNLM"/>
    </source>
</evidence>
<dbReference type="EMBL" id="LT629796">
    <property type="protein sequence ID" value="SDU55408.1"/>
    <property type="molecule type" value="Genomic_DNA"/>
</dbReference>
<proteinExistence type="predicted"/>
<evidence type="ECO:0000313" key="2">
    <source>
        <dbReference type="Proteomes" id="UP000182476"/>
    </source>
</evidence>
<name>A0ABY0VU72_9PSED</name>
<sequence length="220" mass="24683">MEDLINLLSRFESQKFVKNQDVLAGSILFEQRSHFFSYNKKERDKILKKISSLSSSGLGKVEAYVTAFYSGAAPAKQLDIILSYSDYVLMTKRRALTNDVIENIRSSIEAHTSTPWRQVLSDYLRWPTTDAPESLKKILTPFIDDVGVLSACGYSVGKNGKTKNERINVLEDILKGDLRTLDLSVSYVLSWGGPNSVSRLMKLAKTIAALCRNAKRALRI</sequence>
<keyword evidence="2" id="KW-1185">Reference proteome</keyword>
<organism evidence="1 2">
    <name type="scientific">Pseudomonas mandelii</name>
    <dbReference type="NCBI Taxonomy" id="75612"/>
    <lineage>
        <taxon>Bacteria</taxon>
        <taxon>Pseudomonadati</taxon>
        <taxon>Pseudomonadota</taxon>
        <taxon>Gammaproteobacteria</taxon>
        <taxon>Pseudomonadales</taxon>
        <taxon>Pseudomonadaceae</taxon>
        <taxon>Pseudomonas</taxon>
    </lineage>
</organism>
<gene>
    <name evidence="1" type="ORF">SAMN04489801_4340</name>
</gene>
<protein>
    <recommendedName>
        <fullName evidence="3">RiboL-PSP-HEPN domain-containing protein</fullName>
    </recommendedName>
</protein>
<reference evidence="1 2" key="1">
    <citation type="submission" date="2016-10" db="EMBL/GenBank/DDBJ databases">
        <authorList>
            <person name="Varghese N."/>
            <person name="Submissions S."/>
        </authorList>
    </citation>
    <scope>NUCLEOTIDE SEQUENCE [LARGE SCALE GENOMIC DNA]</scope>
    <source>
        <strain evidence="1 2">LMG 21607</strain>
    </source>
</reference>
<accession>A0ABY0VU72</accession>
<dbReference type="RefSeq" id="WP_146381609.1">
    <property type="nucleotide sequence ID" value="NZ_LT629796.1"/>
</dbReference>
<evidence type="ECO:0000313" key="1">
    <source>
        <dbReference type="EMBL" id="SDU55408.1"/>
    </source>
</evidence>